<keyword evidence="1" id="KW-0812">Transmembrane</keyword>
<evidence type="ECO:0008006" key="4">
    <source>
        <dbReference type="Google" id="ProtNLM"/>
    </source>
</evidence>
<dbReference type="SUPFAM" id="SSF51306">
    <property type="entry name" value="LexA/Signal peptidase"/>
    <property type="match status" value="1"/>
</dbReference>
<keyword evidence="1" id="KW-1133">Transmembrane helix</keyword>
<comment type="caution">
    <text evidence="2">The sequence shown here is derived from an EMBL/GenBank/DDBJ whole genome shotgun (WGS) entry which is preliminary data.</text>
</comment>
<dbReference type="AlphaFoldDB" id="A0A1F7RRE6"/>
<reference evidence="2 3" key="1">
    <citation type="journal article" date="2016" name="Nat. Commun.">
        <title>Thousands of microbial genomes shed light on interconnected biogeochemical processes in an aquifer system.</title>
        <authorList>
            <person name="Anantharaman K."/>
            <person name="Brown C.T."/>
            <person name="Hug L.A."/>
            <person name="Sharon I."/>
            <person name="Castelle C.J."/>
            <person name="Probst A.J."/>
            <person name="Thomas B.C."/>
            <person name="Singh A."/>
            <person name="Wilkins M.J."/>
            <person name="Karaoz U."/>
            <person name="Brodie E.L."/>
            <person name="Williams K.H."/>
            <person name="Hubbard S.S."/>
            <person name="Banfield J.F."/>
        </authorList>
    </citation>
    <scope>NUCLEOTIDE SEQUENCE [LARGE SCALE GENOMIC DNA]</scope>
</reference>
<evidence type="ECO:0000313" key="2">
    <source>
        <dbReference type="EMBL" id="OGL43477.1"/>
    </source>
</evidence>
<protein>
    <recommendedName>
        <fullName evidence="4">Signal peptidase I</fullName>
    </recommendedName>
</protein>
<dbReference type="EMBL" id="MGDD01000272">
    <property type="protein sequence ID" value="OGL43477.1"/>
    <property type="molecule type" value="Genomic_DNA"/>
</dbReference>
<keyword evidence="1" id="KW-0472">Membrane</keyword>
<evidence type="ECO:0000313" key="3">
    <source>
        <dbReference type="Proteomes" id="UP000179266"/>
    </source>
</evidence>
<feature type="transmembrane region" description="Helical" evidence="1">
    <location>
        <begin position="123"/>
        <end position="141"/>
    </location>
</feature>
<dbReference type="Proteomes" id="UP000179266">
    <property type="component" value="Unassembled WGS sequence"/>
</dbReference>
<gene>
    <name evidence="2" type="ORF">A2161_15850</name>
</gene>
<dbReference type="CDD" id="cd06462">
    <property type="entry name" value="Peptidase_S24_S26"/>
    <property type="match status" value="1"/>
</dbReference>
<dbReference type="Gene3D" id="2.10.109.10">
    <property type="entry name" value="Umud Fragment, subunit A"/>
    <property type="match status" value="1"/>
</dbReference>
<evidence type="ECO:0000256" key="1">
    <source>
        <dbReference type="SAM" id="Phobius"/>
    </source>
</evidence>
<proteinExistence type="predicted"/>
<organism evidence="2 3">
    <name type="scientific">Candidatus Schekmanbacteria bacterium RBG_13_48_7</name>
    <dbReference type="NCBI Taxonomy" id="1817878"/>
    <lineage>
        <taxon>Bacteria</taxon>
        <taxon>Candidatus Schekmaniibacteriota</taxon>
    </lineage>
</organism>
<sequence length="153" mass="17889">MTPKQKIDYMHEILCSEISKYGELILRVKTNSMEPAIHPLDRVVISPCLYESLFPGDMVVFKDKSDFIIHRMVSKYVNGKEYIITKGDRSPFFDPPVRFDKLLGKITGIIKFGTGKLIHADSLWFKILSLLNIVFWIPFSLKYKWRFKTLWGL</sequence>
<accession>A0A1F7RRE6</accession>
<name>A0A1F7RRE6_9BACT</name>
<dbReference type="InterPro" id="IPR036286">
    <property type="entry name" value="LexA/Signal_pep-like_sf"/>
</dbReference>